<evidence type="ECO:0000313" key="3">
    <source>
        <dbReference type="Proteomes" id="UP000466307"/>
    </source>
</evidence>
<feature type="region of interest" description="Disordered" evidence="1">
    <location>
        <begin position="215"/>
        <end position="263"/>
    </location>
</feature>
<dbReference type="Proteomes" id="UP000466307">
    <property type="component" value="Unassembled WGS sequence"/>
</dbReference>
<accession>A0A7K3LIT6</accession>
<gene>
    <name evidence="2" type="ORF">GYA93_01045</name>
</gene>
<sequence length="263" mass="27489">MTTADRTLTQPFYAVIGAGDLAVSQVTEAVAQLRERTESVTDTATSRFEETRTKVAGLPDEVPSAIEELRAKLSPEELRKIAEPYVELATTLYNSLAERGEETVERLWRQPLVQEGLTRAEKTYNDAVDITEDALGVVSHQTRSVGEQAAKIAGLVGARAGEVSDDLAEAADKIGDVVDEAALEIGERLDDAAEAAAAAGADIKEQSAAAAAKIDGAAGTVEGKARTAKSSPAKKIAAKRAPAKKAPATAADDAADTDADTDE</sequence>
<comment type="caution">
    <text evidence="2">The sequence shown here is derived from an EMBL/GenBank/DDBJ whole genome shotgun (WGS) entry which is preliminary data.</text>
</comment>
<keyword evidence="3" id="KW-1185">Reference proteome</keyword>
<organism evidence="2 3">
    <name type="scientific">Gordonia desulfuricans</name>
    <dbReference type="NCBI Taxonomy" id="89051"/>
    <lineage>
        <taxon>Bacteria</taxon>
        <taxon>Bacillati</taxon>
        <taxon>Actinomycetota</taxon>
        <taxon>Actinomycetes</taxon>
        <taxon>Mycobacteriales</taxon>
        <taxon>Gordoniaceae</taxon>
        <taxon>Gordonia</taxon>
    </lineage>
</organism>
<proteinExistence type="predicted"/>
<evidence type="ECO:0000313" key="2">
    <source>
        <dbReference type="EMBL" id="NDK88175.1"/>
    </source>
</evidence>
<dbReference type="RefSeq" id="WP_059037961.1">
    <property type="nucleotide sequence ID" value="NZ_JAADZU010000002.1"/>
</dbReference>
<name>A0A7K3LIT6_9ACTN</name>
<protein>
    <submittedName>
        <fullName evidence="2">Heparin-binding hemagglutinin</fullName>
    </submittedName>
</protein>
<reference evidence="2 3" key="1">
    <citation type="submission" date="2020-01" db="EMBL/GenBank/DDBJ databases">
        <title>Investigation of new actinobacteria for the biodesulphurisation of diesel fuel.</title>
        <authorList>
            <person name="Athi Narayanan S.M."/>
        </authorList>
    </citation>
    <scope>NUCLEOTIDE SEQUENCE [LARGE SCALE GENOMIC DNA]</scope>
    <source>
        <strain evidence="2 3">213E</strain>
    </source>
</reference>
<dbReference type="EMBL" id="JAADZU010000002">
    <property type="protein sequence ID" value="NDK88175.1"/>
    <property type="molecule type" value="Genomic_DNA"/>
</dbReference>
<dbReference type="AlphaFoldDB" id="A0A7K3LIT6"/>
<evidence type="ECO:0000256" key="1">
    <source>
        <dbReference type="SAM" id="MobiDB-lite"/>
    </source>
</evidence>
<feature type="compositionally biased region" description="Acidic residues" evidence="1">
    <location>
        <begin position="253"/>
        <end position="263"/>
    </location>
</feature>